<organism evidence="5 6">
    <name type="scientific">Ligaoa zhengdingensis</name>
    <dbReference type="NCBI Taxonomy" id="2763658"/>
    <lineage>
        <taxon>Bacteria</taxon>
        <taxon>Bacillati</taxon>
        <taxon>Bacillota</taxon>
        <taxon>Clostridia</taxon>
        <taxon>Eubacteriales</taxon>
        <taxon>Oscillospiraceae</taxon>
        <taxon>Ligaoa</taxon>
    </lineage>
</organism>
<evidence type="ECO:0000256" key="2">
    <source>
        <dbReference type="SAM" id="SignalP"/>
    </source>
</evidence>
<keyword evidence="6" id="KW-1185">Reference proteome</keyword>
<dbReference type="Pfam" id="PF25917">
    <property type="entry name" value="BSH_RND"/>
    <property type="match status" value="1"/>
</dbReference>
<proteinExistence type="inferred from homology"/>
<feature type="domain" description="Multidrug resistance protein MdtA-like barrel-sandwich hybrid" evidence="3">
    <location>
        <begin position="69"/>
        <end position="246"/>
    </location>
</feature>
<feature type="signal peptide" evidence="2">
    <location>
        <begin position="1"/>
        <end position="23"/>
    </location>
</feature>
<dbReference type="RefSeq" id="WP_249282032.1">
    <property type="nucleotide sequence ID" value="NZ_JACRST010000002.1"/>
</dbReference>
<sequence>MTKQKKALSLALSAVLLSTVLTTGCSTFGGQESQVEETDRNILVETAYPEVGDIALTAEYIGKLEPAESVMVMPKTSGEVLKTYAKVGDTVKKGDLLFELDASDLMPAVNLAKANLELTKLSAASSETQLDQAVLQARSSVIQAKSAYDNARFTYNDTYGSDYDGDKSDYNYRKLKAARDAAASSYDLAQQLLELTEGESLEENKALIAQQLVLAEANYQVQTQQLGFTKVYAPIDGVVEAKNADEHQMSGGTSVAYYTISNKGSMLVNFAVPSSVVLGLSIDDPVAVTINGEERKGTIIEVSTAADQQTGLFAVKARIDEDGSGLLTGVTVKIAVDTDRAEAAILLPVSCVYYEDNKPFVYVDESGAAVRVDVTTGINDGSRIEILSGISKNDRVITTWHPNLMDGAKIMVADSNSAESSAANSEGDEA</sequence>
<dbReference type="SUPFAM" id="SSF111369">
    <property type="entry name" value="HlyD-like secretion proteins"/>
    <property type="match status" value="2"/>
</dbReference>
<dbReference type="AlphaFoldDB" id="A0A926HZF7"/>
<dbReference type="Pfam" id="PF25989">
    <property type="entry name" value="YknX_C"/>
    <property type="match status" value="1"/>
</dbReference>
<feature type="domain" description="YknX-like C-terminal permuted SH3-like" evidence="4">
    <location>
        <begin position="345"/>
        <end position="411"/>
    </location>
</feature>
<gene>
    <name evidence="5" type="ORF">H8711_02870</name>
</gene>
<evidence type="ECO:0000313" key="6">
    <source>
        <dbReference type="Proteomes" id="UP000653127"/>
    </source>
</evidence>
<evidence type="ECO:0000259" key="3">
    <source>
        <dbReference type="Pfam" id="PF25917"/>
    </source>
</evidence>
<dbReference type="Gene3D" id="2.40.30.170">
    <property type="match status" value="1"/>
</dbReference>
<dbReference type="PANTHER" id="PTHR30469:SF15">
    <property type="entry name" value="HLYD FAMILY OF SECRETION PROTEINS"/>
    <property type="match status" value="1"/>
</dbReference>
<comment type="similarity">
    <text evidence="1">Belongs to the membrane fusion protein (MFP) (TC 8.A.1) family.</text>
</comment>
<dbReference type="Gene3D" id="2.40.50.100">
    <property type="match status" value="1"/>
</dbReference>
<dbReference type="PROSITE" id="PS51257">
    <property type="entry name" value="PROKAR_LIPOPROTEIN"/>
    <property type="match status" value="1"/>
</dbReference>
<dbReference type="Proteomes" id="UP000653127">
    <property type="component" value="Unassembled WGS sequence"/>
</dbReference>
<dbReference type="InterPro" id="IPR058625">
    <property type="entry name" value="MdtA-like_BSH"/>
</dbReference>
<evidence type="ECO:0000256" key="1">
    <source>
        <dbReference type="ARBA" id="ARBA00009477"/>
    </source>
</evidence>
<dbReference type="InterPro" id="IPR006143">
    <property type="entry name" value="RND_pump_MFP"/>
</dbReference>
<evidence type="ECO:0000313" key="5">
    <source>
        <dbReference type="EMBL" id="MBC8545882.1"/>
    </source>
</evidence>
<evidence type="ECO:0000259" key="4">
    <source>
        <dbReference type="Pfam" id="PF25989"/>
    </source>
</evidence>
<dbReference type="EMBL" id="JACRST010000002">
    <property type="protein sequence ID" value="MBC8545882.1"/>
    <property type="molecule type" value="Genomic_DNA"/>
</dbReference>
<feature type="chain" id="PRO_5038832127" evidence="2">
    <location>
        <begin position="24"/>
        <end position="430"/>
    </location>
</feature>
<dbReference type="NCBIfam" id="TIGR01730">
    <property type="entry name" value="RND_mfp"/>
    <property type="match status" value="1"/>
</dbReference>
<dbReference type="PANTHER" id="PTHR30469">
    <property type="entry name" value="MULTIDRUG RESISTANCE PROTEIN MDTA"/>
    <property type="match status" value="1"/>
</dbReference>
<dbReference type="GO" id="GO:0015562">
    <property type="term" value="F:efflux transmembrane transporter activity"/>
    <property type="evidence" value="ECO:0007669"/>
    <property type="project" value="TreeGrafter"/>
</dbReference>
<dbReference type="GO" id="GO:1990281">
    <property type="term" value="C:efflux pump complex"/>
    <property type="evidence" value="ECO:0007669"/>
    <property type="project" value="TreeGrafter"/>
</dbReference>
<dbReference type="Gene3D" id="1.10.287.470">
    <property type="entry name" value="Helix hairpin bin"/>
    <property type="match status" value="1"/>
</dbReference>
<name>A0A926HZF7_9FIRM</name>
<reference evidence="5" key="1">
    <citation type="submission" date="2020-08" db="EMBL/GenBank/DDBJ databases">
        <title>Genome public.</title>
        <authorList>
            <person name="Liu C."/>
            <person name="Sun Q."/>
        </authorList>
    </citation>
    <scope>NUCLEOTIDE SEQUENCE</scope>
    <source>
        <strain evidence="5">NSJ-31</strain>
    </source>
</reference>
<dbReference type="Gene3D" id="2.40.420.20">
    <property type="match status" value="1"/>
</dbReference>
<comment type="caution">
    <text evidence="5">The sequence shown here is derived from an EMBL/GenBank/DDBJ whole genome shotgun (WGS) entry which is preliminary data.</text>
</comment>
<protein>
    <submittedName>
        <fullName evidence="5">Efflux RND transporter periplasmic adaptor subunit</fullName>
    </submittedName>
</protein>
<keyword evidence="2" id="KW-0732">Signal</keyword>
<dbReference type="InterPro" id="IPR058637">
    <property type="entry name" value="YknX-like_C"/>
</dbReference>
<accession>A0A926HZF7</accession>